<dbReference type="Proteomes" id="UP000550707">
    <property type="component" value="Unassembled WGS sequence"/>
</dbReference>
<protein>
    <submittedName>
        <fullName evidence="2">Uncharacterized protein</fullName>
    </submittedName>
</protein>
<dbReference type="InParanoid" id="A0A7J8CRY9"/>
<organism evidence="2 3">
    <name type="scientific">Molossus molossus</name>
    <name type="common">Pallas' mastiff bat</name>
    <name type="synonym">Vespertilio molossus</name>
    <dbReference type="NCBI Taxonomy" id="27622"/>
    <lineage>
        <taxon>Eukaryota</taxon>
        <taxon>Metazoa</taxon>
        <taxon>Chordata</taxon>
        <taxon>Craniata</taxon>
        <taxon>Vertebrata</taxon>
        <taxon>Euteleostomi</taxon>
        <taxon>Mammalia</taxon>
        <taxon>Eutheria</taxon>
        <taxon>Laurasiatheria</taxon>
        <taxon>Chiroptera</taxon>
        <taxon>Yangochiroptera</taxon>
        <taxon>Molossidae</taxon>
        <taxon>Molossus</taxon>
    </lineage>
</organism>
<dbReference type="AlphaFoldDB" id="A0A7J8CRY9"/>
<proteinExistence type="predicted"/>
<feature type="region of interest" description="Disordered" evidence="1">
    <location>
        <begin position="99"/>
        <end position="123"/>
    </location>
</feature>
<evidence type="ECO:0000313" key="3">
    <source>
        <dbReference type="Proteomes" id="UP000550707"/>
    </source>
</evidence>
<evidence type="ECO:0000313" key="2">
    <source>
        <dbReference type="EMBL" id="KAF6413532.1"/>
    </source>
</evidence>
<comment type="caution">
    <text evidence="2">The sequence shown here is derived from an EMBL/GenBank/DDBJ whole genome shotgun (WGS) entry which is preliminary data.</text>
</comment>
<accession>A0A7J8CRY9</accession>
<dbReference type="EMBL" id="JACASF010000020">
    <property type="protein sequence ID" value="KAF6413532.1"/>
    <property type="molecule type" value="Genomic_DNA"/>
</dbReference>
<sequence>MPLEAVTFGKRCFCRGMCPTHVSSRTEPLAGEVQGVLSEQGGTGASLEGPTEPTTRLLVTSSAWMNLVMLSCCQVAFFGKRLRQLSPHTGVQSPWCQGPYLSPSRLQSKPRRMATGAQRALNK</sequence>
<gene>
    <name evidence="2" type="ORF">HJG59_009737</name>
</gene>
<keyword evidence="3" id="KW-1185">Reference proteome</keyword>
<reference evidence="2 3" key="1">
    <citation type="journal article" date="2020" name="Nature">
        <title>Six reference-quality genomes reveal evolution of bat adaptations.</title>
        <authorList>
            <person name="Jebb D."/>
            <person name="Huang Z."/>
            <person name="Pippel M."/>
            <person name="Hughes G.M."/>
            <person name="Lavrichenko K."/>
            <person name="Devanna P."/>
            <person name="Winkler S."/>
            <person name="Jermiin L.S."/>
            <person name="Skirmuntt E.C."/>
            <person name="Katzourakis A."/>
            <person name="Burkitt-Gray L."/>
            <person name="Ray D.A."/>
            <person name="Sullivan K.A.M."/>
            <person name="Roscito J.G."/>
            <person name="Kirilenko B.M."/>
            <person name="Davalos L.M."/>
            <person name="Corthals A.P."/>
            <person name="Power M.L."/>
            <person name="Jones G."/>
            <person name="Ransome R.D."/>
            <person name="Dechmann D.K.N."/>
            <person name="Locatelli A.G."/>
            <person name="Puechmaille S.J."/>
            <person name="Fedrigo O."/>
            <person name="Jarvis E.D."/>
            <person name="Hiller M."/>
            <person name="Vernes S.C."/>
            <person name="Myers E.W."/>
            <person name="Teeling E.C."/>
        </authorList>
    </citation>
    <scope>NUCLEOTIDE SEQUENCE [LARGE SCALE GENOMIC DNA]</scope>
    <source>
        <strain evidence="2">MMolMol1</strain>
        <tissue evidence="2">Muscle</tissue>
    </source>
</reference>
<name>A0A7J8CRY9_MOLMO</name>
<evidence type="ECO:0000256" key="1">
    <source>
        <dbReference type="SAM" id="MobiDB-lite"/>
    </source>
</evidence>